<evidence type="ECO:0000256" key="2">
    <source>
        <dbReference type="ARBA" id="ARBA00022643"/>
    </source>
</evidence>
<dbReference type="Pfam" id="PF03358">
    <property type="entry name" value="FMN_red"/>
    <property type="match status" value="1"/>
</dbReference>
<dbReference type="PANTHER" id="PTHR43408">
    <property type="entry name" value="FMN REDUCTASE (NADPH)"/>
    <property type="match status" value="1"/>
</dbReference>
<dbReference type="SUPFAM" id="SSF52218">
    <property type="entry name" value="Flavoproteins"/>
    <property type="match status" value="1"/>
</dbReference>
<reference evidence="5 6" key="1">
    <citation type="submission" date="2024-09" db="EMBL/GenBank/DDBJ databases">
        <title>Paenibacillus zeirhizospherea sp. nov., isolated from surface of the maize (Zea mays) roots in a horticulture field, Hungary.</title>
        <authorList>
            <person name="Marton D."/>
            <person name="Farkas M."/>
            <person name="Bedics A."/>
            <person name="Toth E."/>
            <person name="Tancsics A."/>
            <person name="Boka K."/>
            <person name="Marati G."/>
            <person name="Kriszt B."/>
            <person name="Cserhati M."/>
        </authorList>
    </citation>
    <scope>NUCLEOTIDE SEQUENCE [LARGE SCALE GENOMIC DNA]</scope>
    <source>
        <strain evidence="5 6">JCM 18446</strain>
    </source>
</reference>
<dbReference type="RefSeq" id="WP_375519879.1">
    <property type="nucleotide sequence ID" value="NZ_JBHIRY010000007.1"/>
</dbReference>
<dbReference type="Proteomes" id="UP001580430">
    <property type="component" value="Unassembled WGS sequence"/>
</dbReference>
<dbReference type="Gene3D" id="3.40.50.360">
    <property type="match status" value="1"/>
</dbReference>
<evidence type="ECO:0000256" key="3">
    <source>
        <dbReference type="ARBA" id="ARBA00023002"/>
    </source>
</evidence>
<keyword evidence="2" id="KW-0288">FMN</keyword>
<evidence type="ECO:0000313" key="5">
    <source>
        <dbReference type="EMBL" id="MFB5760729.1"/>
    </source>
</evidence>
<dbReference type="GO" id="GO:0052873">
    <property type="term" value="F:FMN reductase (NADPH) activity"/>
    <property type="evidence" value="ECO:0007669"/>
    <property type="project" value="UniProtKB-EC"/>
</dbReference>
<keyword evidence="1" id="KW-0285">Flavoprotein</keyword>
<dbReference type="InterPro" id="IPR005025">
    <property type="entry name" value="FMN_Rdtase-like_dom"/>
</dbReference>
<dbReference type="NCBIfam" id="TIGR03567">
    <property type="entry name" value="FMN_reduc_SsuE"/>
    <property type="match status" value="1"/>
</dbReference>
<dbReference type="PANTHER" id="PTHR43408:SF1">
    <property type="entry name" value="FMN REDUCTASE (NADPH)"/>
    <property type="match status" value="1"/>
</dbReference>
<proteinExistence type="predicted"/>
<dbReference type="InterPro" id="IPR029039">
    <property type="entry name" value="Flavoprotein-like_sf"/>
</dbReference>
<sequence>MSRIVFIIGSPKEGSRLFGLTDYLEERLAFAGYSVAIVSATELPAEELLRADFSHPAIQHAVELIEEADAIVIASPIYKATYSGALKTILDLIPQKGFEGKAVLPLFIGQSVMHLLAVDYALKSVVAALGGTRILGGVFSVDQWVSRLEDGGFKLTEKLKERLDEAFADLVAELGGYAPRRPTLMH</sequence>
<evidence type="ECO:0000259" key="4">
    <source>
        <dbReference type="Pfam" id="PF03358"/>
    </source>
</evidence>
<dbReference type="EMBL" id="JBHIRY010000007">
    <property type="protein sequence ID" value="MFB5760729.1"/>
    <property type="molecule type" value="Genomic_DNA"/>
</dbReference>
<dbReference type="InterPro" id="IPR020048">
    <property type="entry name" value="NADPH-dep_FMN_reduc_SsuE"/>
</dbReference>
<dbReference type="InterPro" id="IPR051814">
    <property type="entry name" value="NAD(P)H-dep_FMN_reductase"/>
</dbReference>
<evidence type="ECO:0000313" key="6">
    <source>
        <dbReference type="Proteomes" id="UP001580430"/>
    </source>
</evidence>
<organism evidence="5 6">
    <name type="scientific">Paenibacillus medicaginis</name>
    <dbReference type="NCBI Taxonomy" id="1470560"/>
    <lineage>
        <taxon>Bacteria</taxon>
        <taxon>Bacillati</taxon>
        <taxon>Bacillota</taxon>
        <taxon>Bacilli</taxon>
        <taxon>Bacillales</taxon>
        <taxon>Paenibacillaceae</taxon>
        <taxon>Paenibacillus</taxon>
    </lineage>
</organism>
<accession>A0ABV5BZM7</accession>
<keyword evidence="3 5" id="KW-0560">Oxidoreductase</keyword>
<evidence type="ECO:0000256" key="1">
    <source>
        <dbReference type="ARBA" id="ARBA00022630"/>
    </source>
</evidence>
<dbReference type="EC" id="1.5.1.38" evidence="5"/>
<keyword evidence="6" id="KW-1185">Reference proteome</keyword>
<name>A0ABV5BZM7_9BACL</name>
<comment type="caution">
    <text evidence="5">The sequence shown here is derived from an EMBL/GenBank/DDBJ whole genome shotgun (WGS) entry which is preliminary data.</text>
</comment>
<gene>
    <name evidence="5" type="primary">ssuE</name>
    <name evidence="5" type="ORF">ACE5LO_10025</name>
</gene>
<feature type="domain" description="NADPH-dependent FMN reductase-like" evidence="4">
    <location>
        <begin position="3"/>
        <end position="144"/>
    </location>
</feature>
<protein>
    <submittedName>
        <fullName evidence="5">NADPH-dependent FMN reductase</fullName>
        <ecNumber evidence="5">1.5.1.38</ecNumber>
    </submittedName>
</protein>